<protein>
    <submittedName>
        <fullName evidence="2">Vancomycin permeability regulator SanA</fullName>
    </submittedName>
</protein>
<sequence length="223" mass="24137">MIVGMDPRRIIGSRRARVIAVVVVVLIVLSPTVWAHATAHGRITGVAGAPKAEVALVLGAGLTPAGTPTPFLARRLDRAIELVESGKARVLLLSGDNGQTTYDEPTAMRDYLVAHGVSARVIVLDHAGFDTWDSCVRARRIFGVTRALVVSQYFHLTRAVALCRRAGVDAHGVGDSPPYRMPNLYGYVREVPATLKAMGDVILRRDPRFLGPREDGVDRALQE</sequence>
<dbReference type="GO" id="GO:0005886">
    <property type="term" value="C:plasma membrane"/>
    <property type="evidence" value="ECO:0007669"/>
    <property type="project" value="TreeGrafter"/>
</dbReference>
<dbReference type="InterPro" id="IPR051599">
    <property type="entry name" value="Cell_Envelope_Assoc"/>
</dbReference>
<dbReference type="PANTHER" id="PTHR30336:SF6">
    <property type="entry name" value="INTEGRAL MEMBRANE PROTEIN"/>
    <property type="match status" value="1"/>
</dbReference>
<organism evidence="2 3">
    <name type="scientific">Actinocorallia herbida</name>
    <dbReference type="NCBI Taxonomy" id="58109"/>
    <lineage>
        <taxon>Bacteria</taxon>
        <taxon>Bacillati</taxon>
        <taxon>Actinomycetota</taxon>
        <taxon>Actinomycetes</taxon>
        <taxon>Streptosporangiales</taxon>
        <taxon>Thermomonosporaceae</taxon>
        <taxon>Actinocorallia</taxon>
    </lineage>
</organism>
<reference evidence="2 3" key="1">
    <citation type="submission" date="2018-11" db="EMBL/GenBank/DDBJ databases">
        <title>Sequencing the genomes of 1000 actinobacteria strains.</title>
        <authorList>
            <person name="Klenk H.-P."/>
        </authorList>
    </citation>
    <scope>NUCLEOTIDE SEQUENCE [LARGE SCALE GENOMIC DNA]</scope>
    <source>
        <strain evidence="2 3">DSM 44254</strain>
    </source>
</reference>
<dbReference type="InterPro" id="IPR003848">
    <property type="entry name" value="DUF218"/>
</dbReference>
<accession>A0A3N1DAD6</accession>
<comment type="caution">
    <text evidence="2">The sequence shown here is derived from an EMBL/GenBank/DDBJ whole genome shotgun (WGS) entry which is preliminary data.</text>
</comment>
<evidence type="ECO:0000313" key="3">
    <source>
        <dbReference type="Proteomes" id="UP000272400"/>
    </source>
</evidence>
<dbReference type="CDD" id="cd06259">
    <property type="entry name" value="YdcF-like"/>
    <property type="match status" value="1"/>
</dbReference>
<keyword evidence="3" id="KW-1185">Reference proteome</keyword>
<dbReference type="Proteomes" id="UP000272400">
    <property type="component" value="Unassembled WGS sequence"/>
</dbReference>
<gene>
    <name evidence="2" type="ORF">EDD29_8173</name>
</gene>
<dbReference type="OrthoDB" id="9782395at2"/>
<dbReference type="AlphaFoldDB" id="A0A3N1DAD6"/>
<dbReference type="EMBL" id="RJKE01000001">
    <property type="protein sequence ID" value="ROO90446.1"/>
    <property type="molecule type" value="Genomic_DNA"/>
</dbReference>
<name>A0A3N1DAD6_9ACTN</name>
<proteinExistence type="predicted"/>
<dbReference type="PANTHER" id="PTHR30336">
    <property type="entry name" value="INNER MEMBRANE PROTEIN, PROBABLE PERMEASE"/>
    <property type="match status" value="1"/>
</dbReference>
<evidence type="ECO:0000259" key="1">
    <source>
        <dbReference type="Pfam" id="PF02698"/>
    </source>
</evidence>
<feature type="domain" description="DUF218" evidence="1">
    <location>
        <begin position="54"/>
        <end position="170"/>
    </location>
</feature>
<dbReference type="Pfam" id="PF02698">
    <property type="entry name" value="DUF218"/>
    <property type="match status" value="1"/>
</dbReference>
<evidence type="ECO:0000313" key="2">
    <source>
        <dbReference type="EMBL" id="ROO90446.1"/>
    </source>
</evidence>